<evidence type="ECO:0000313" key="7">
    <source>
        <dbReference type="Proteomes" id="UP000294546"/>
    </source>
</evidence>
<comment type="caution">
    <text evidence="6">The sequence shown here is derived from an EMBL/GenBank/DDBJ whole genome shotgun (WGS) entry which is preliminary data.</text>
</comment>
<dbReference type="InterPro" id="IPR058163">
    <property type="entry name" value="LysR-type_TF_proteobact-type"/>
</dbReference>
<dbReference type="Pfam" id="PF00126">
    <property type="entry name" value="HTH_1"/>
    <property type="match status" value="1"/>
</dbReference>
<dbReference type="InterPro" id="IPR005119">
    <property type="entry name" value="LysR_subst-bd"/>
</dbReference>
<keyword evidence="3" id="KW-0238">DNA-binding</keyword>
<dbReference type="GO" id="GO:0043565">
    <property type="term" value="F:sequence-specific DNA binding"/>
    <property type="evidence" value="ECO:0007669"/>
    <property type="project" value="TreeGrafter"/>
</dbReference>
<dbReference type="SUPFAM" id="SSF46785">
    <property type="entry name" value="Winged helix' DNA-binding domain"/>
    <property type="match status" value="1"/>
</dbReference>
<dbReference type="EMBL" id="SMFU01000015">
    <property type="protein sequence ID" value="TCK02273.1"/>
    <property type="molecule type" value="Genomic_DNA"/>
</dbReference>
<dbReference type="Proteomes" id="UP000294546">
    <property type="component" value="Unassembled WGS sequence"/>
</dbReference>
<dbReference type="InterPro" id="IPR036388">
    <property type="entry name" value="WH-like_DNA-bd_sf"/>
</dbReference>
<dbReference type="GO" id="GO:0006351">
    <property type="term" value="P:DNA-templated transcription"/>
    <property type="evidence" value="ECO:0007669"/>
    <property type="project" value="TreeGrafter"/>
</dbReference>
<evidence type="ECO:0000256" key="2">
    <source>
        <dbReference type="ARBA" id="ARBA00023015"/>
    </source>
</evidence>
<dbReference type="PANTHER" id="PTHR30537:SF74">
    <property type="entry name" value="HTH-TYPE TRANSCRIPTIONAL REGULATOR TRPI"/>
    <property type="match status" value="1"/>
</dbReference>
<dbReference type="InterPro" id="IPR036390">
    <property type="entry name" value="WH_DNA-bd_sf"/>
</dbReference>
<evidence type="ECO:0000259" key="5">
    <source>
        <dbReference type="PROSITE" id="PS50931"/>
    </source>
</evidence>
<gene>
    <name evidence="6" type="ORF">CLV83_4455</name>
</gene>
<dbReference type="PRINTS" id="PR00039">
    <property type="entry name" value="HTHLYSR"/>
</dbReference>
<dbReference type="PANTHER" id="PTHR30537">
    <property type="entry name" value="HTH-TYPE TRANSCRIPTIONAL REGULATOR"/>
    <property type="match status" value="1"/>
</dbReference>
<dbReference type="RefSeq" id="WP_132298019.1">
    <property type="nucleotide sequence ID" value="NZ_SMFU01000015.1"/>
</dbReference>
<evidence type="ECO:0000256" key="4">
    <source>
        <dbReference type="ARBA" id="ARBA00023163"/>
    </source>
</evidence>
<organism evidence="6 7">
    <name type="scientific">Marinobacterium mangrovicola</name>
    <dbReference type="NCBI Taxonomy" id="1476959"/>
    <lineage>
        <taxon>Bacteria</taxon>
        <taxon>Pseudomonadati</taxon>
        <taxon>Pseudomonadota</taxon>
        <taxon>Gammaproteobacteria</taxon>
        <taxon>Oceanospirillales</taxon>
        <taxon>Oceanospirillaceae</taxon>
        <taxon>Marinobacterium</taxon>
    </lineage>
</organism>
<dbReference type="PROSITE" id="PS50931">
    <property type="entry name" value="HTH_LYSR"/>
    <property type="match status" value="1"/>
</dbReference>
<protein>
    <submittedName>
        <fullName evidence="6">LysR family transcriptional regulator</fullName>
    </submittedName>
</protein>
<dbReference type="GO" id="GO:0003700">
    <property type="term" value="F:DNA-binding transcription factor activity"/>
    <property type="evidence" value="ECO:0007669"/>
    <property type="project" value="InterPro"/>
</dbReference>
<keyword evidence="7" id="KW-1185">Reference proteome</keyword>
<evidence type="ECO:0000256" key="1">
    <source>
        <dbReference type="ARBA" id="ARBA00009437"/>
    </source>
</evidence>
<dbReference type="Gene3D" id="1.10.10.10">
    <property type="entry name" value="Winged helix-like DNA-binding domain superfamily/Winged helix DNA-binding domain"/>
    <property type="match status" value="1"/>
</dbReference>
<sequence>MPSLRRQIPSANALFVFESAARCGSFTKAAAEMGVTQPAVSRMLSLLEEYLEVRLFERKSGRSLLTEDGEILYRGVKDGFQRIDASLQEIAARRSGMETVTLSVSTAFTTHWLMPRMHRLQTQLPNVDIRFQLMSGAISGSVEDVDFGMRFMSGEDLAQGADLLVPELLVLVCSPEYKATHFAGQEEPATYIGLTDNRTNWLDYFTSVDCPASALHSLEFTDYAVVLQAALLGQGFAVGWMNVVSNWLCNGALVPVSSELVTTGRLCHITFPRNKPLSPAARKVKDWIIAETHADIALLNERFPELDIIDACRRHNLDLS</sequence>
<accession>A0A4R1G6V6</accession>
<evidence type="ECO:0000256" key="3">
    <source>
        <dbReference type="ARBA" id="ARBA00023125"/>
    </source>
</evidence>
<comment type="similarity">
    <text evidence="1">Belongs to the LysR transcriptional regulatory family.</text>
</comment>
<dbReference type="SUPFAM" id="SSF53850">
    <property type="entry name" value="Periplasmic binding protein-like II"/>
    <property type="match status" value="1"/>
</dbReference>
<reference evidence="6 7" key="1">
    <citation type="submission" date="2019-03" db="EMBL/GenBank/DDBJ databases">
        <title>Genomic Encyclopedia of Archaeal and Bacterial Type Strains, Phase II (KMG-II): from individual species to whole genera.</title>
        <authorList>
            <person name="Goeker M."/>
        </authorList>
    </citation>
    <scope>NUCLEOTIDE SEQUENCE [LARGE SCALE GENOMIC DNA]</scope>
    <source>
        <strain evidence="6 7">DSM 27697</strain>
    </source>
</reference>
<name>A0A4R1G6V6_9GAMM</name>
<keyword evidence="4" id="KW-0804">Transcription</keyword>
<dbReference type="OrthoDB" id="6787458at2"/>
<feature type="domain" description="HTH lysR-type" evidence="5">
    <location>
        <begin position="9"/>
        <end position="66"/>
    </location>
</feature>
<dbReference type="AlphaFoldDB" id="A0A4R1G6V6"/>
<dbReference type="Gene3D" id="3.40.190.10">
    <property type="entry name" value="Periplasmic binding protein-like II"/>
    <property type="match status" value="2"/>
</dbReference>
<evidence type="ECO:0000313" key="6">
    <source>
        <dbReference type="EMBL" id="TCK02273.1"/>
    </source>
</evidence>
<dbReference type="Pfam" id="PF03466">
    <property type="entry name" value="LysR_substrate"/>
    <property type="match status" value="1"/>
</dbReference>
<proteinExistence type="inferred from homology"/>
<dbReference type="InterPro" id="IPR000847">
    <property type="entry name" value="LysR_HTH_N"/>
</dbReference>
<keyword evidence="2" id="KW-0805">Transcription regulation</keyword>